<dbReference type="GO" id="GO:0012505">
    <property type="term" value="C:endomembrane system"/>
    <property type="evidence" value="ECO:0007669"/>
    <property type="project" value="UniProtKB-SubCell"/>
</dbReference>
<dbReference type="InterPro" id="IPR036259">
    <property type="entry name" value="MFS_trans_sf"/>
</dbReference>
<sequence length="568" mass="60945">MRAQSLPADSGCSSPTETSPLLGAQDAEDTAKNKQNGHVSNGAITRDEETPGGSIADDEREAQFKGIPEEHRNLKYIIPAVSIGVFLSAVDQTIIVASYGKIGSDLKALHLTSWIATSYFLTLTSFQPLYGRLSDIFGRKACLLFAYTVFGLGCIFCGVARDMKELIAARVFQGIGGGGMTTVVSIIMSDIIPLRDRGVWQGIINIIYASGSAIGAPLGGILADHVGWRWAFLAQGPICLAAFITVAFSLKLPSADKSNWRSKLRRIDFLGAITLVCAVFGLLLGSDRGSNVSWTMPITIISLALSVVFFIVFIAVEVWVASEPFAPGHIIFDRGLFACYACNFFSFSGWLAGLFYIPLYFQATDGVSATGAGLRLLPCIVASVTGSLASGIIMKRAGKYYWITVVAYGMLVLGLIIVFLFSGIIAKNNLAIIIGTVFSAFGNGVGVTTTLIALIAISGPKDQAVATACTYLFRTLGSVIGLSISATVIQEFLRKGLRAALHDNKDIDKIIDGVRQSLDYVKTLDPETRALVRECYGHATNAGFGALIAIVFFAFFSSFFIREKKLSR</sequence>
<dbReference type="Gene3D" id="1.20.1720.10">
    <property type="entry name" value="Multidrug resistance protein D"/>
    <property type="match status" value="1"/>
</dbReference>
<dbReference type="CDD" id="cd17502">
    <property type="entry name" value="MFS_Azr1_MDR_like"/>
    <property type="match status" value="1"/>
</dbReference>
<evidence type="ECO:0000256" key="6">
    <source>
        <dbReference type="ARBA" id="ARBA00023136"/>
    </source>
</evidence>
<keyword evidence="6 8" id="KW-0472">Membrane</keyword>
<dbReference type="Pfam" id="PF07690">
    <property type="entry name" value="MFS_1"/>
    <property type="match status" value="1"/>
</dbReference>
<dbReference type="GO" id="GO:0015174">
    <property type="term" value="F:basic amino acid transmembrane transporter activity"/>
    <property type="evidence" value="ECO:0007669"/>
    <property type="project" value="TreeGrafter"/>
</dbReference>
<comment type="caution">
    <text evidence="10">The sequence shown here is derived from an EMBL/GenBank/DDBJ whole genome shotgun (WGS) entry which is preliminary data.</text>
</comment>
<keyword evidence="11" id="KW-1185">Reference proteome</keyword>
<feature type="transmembrane region" description="Helical" evidence="8">
    <location>
        <begin position="542"/>
        <end position="561"/>
    </location>
</feature>
<feature type="transmembrane region" description="Helical" evidence="8">
    <location>
        <begin position="337"/>
        <end position="361"/>
    </location>
</feature>
<dbReference type="PANTHER" id="PTHR23501:SF84">
    <property type="entry name" value="VACUOLAR MEMBRANE AMINO ACID UPTAKE TRANSPORTER FNX2"/>
    <property type="match status" value="1"/>
</dbReference>
<comment type="similarity">
    <text evidence="2">Belongs to the major facilitator superfamily.</text>
</comment>
<feature type="transmembrane region" description="Helical" evidence="8">
    <location>
        <begin position="269"/>
        <end position="286"/>
    </location>
</feature>
<feature type="compositionally biased region" description="Polar residues" evidence="7">
    <location>
        <begin position="33"/>
        <end position="43"/>
    </location>
</feature>
<evidence type="ECO:0000256" key="7">
    <source>
        <dbReference type="SAM" id="MobiDB-lite"/>
    </source>
</evidence>
<feature type="transmembrane region" description="Helical" evidence="8">
    <location>
        <begin position="373"/>
        <end position="393"/>
    </location>
</feature>
<evidence type="ECO:0000256" key="1">
    <source>
        <dbReference type="ARBA" id="ARBA00004127"/>
    </source>
</evidence>
<gene>
    <name evidence="10" type="ORF">AJ80_06142</name>
</gene>
<dbReference type="InterPro" id="IPR020846">
    <property type="entry name" value="MFS_dom"/>
</dbReference>
<feature type="transmembrane region" description="Helical" evidence="8">
    <location>
        <begin position="142"/>
        <end position="161"/>
    </location>
</feature>
<name>A0A2B7XYL5_POLH7</name>
<feature type="transmembrane region" description="Helical" evidence="8">
    <location>
        <begin position="469"/>
        <end position="489"/>
    </location>
</feature>
<evidence type="ECO:0000256" key="8">
    <source>
        <dbReference type="SAM" id="Phobius"/>
    </source>
</evidence>
<dbReference type="PANTHER" id="PTHR23501">
    <property type="entry name" value="MAJOR FACILITATOR SUPERFAMILY"/>
    <property type="match status" value="1"/>
</dbReference>
<feature type="transmembrane region" description="Helical" evidence="8">
    <location>
        <begin position="228"/>
        <end position="248"/>
    </location>
</feature>
<feature type="transmembrane region" description="Helical" evidence="8">
    <location>
        <begin position="400"/>
        <end position="425"/>
    </location>
</feature>
<feature type="transmembrane region" description="Helical" evidence="8">
    <location>
        <begin position="199"/>
        <end position="222"/>
    </location>
</feature>
<reference evidence="10 11" key="1">
    <citation type="submission" date="2017-10" db="EMBL/GenBank/DDBJ databases">
        <title>Comparative genomics in systemic dimorphic fungi from Ajellomycetaceae.</title>
        <authorList>
            <person name="Munoz J.F."/>
            <person name="Mcewen J.G."/>
            <person name="Clay O.K."/>
            <person name="Cuomo C.A."/>
        </authorList>
    </citation>
    <scope>NUCLEOTIDE SEQUENCE [LARGE SCALE GENOMIC DNA]</scope>
    <source>
        <strain evidence="10 11">UAMH7299</strain>
    </source>
</reference>
<keyword evidence="5 8" id="KW-1133">Transmembrane helix</keyword>
<evidence type="ECO:0000256" key="2">
    <source>
        <dbReference type="ARBA" id="ARBA00008335"/>
    </source>
</evidence>
<keyword evidence="3" id="KW-0813">Transport</keyword>
<dbReference type="FunFam" id="1.20.1720.10:FF:000013">
    <property type="entry name" value="Related to multidrug resistance proteins"/>
    <property type="match status" value="1"/>
</dbReference>
<dbReference type="Proteomes" id="UP000224634">
    <property type="component" value="Unassembled WGS sequence"/>
</dbReference>
<feature type="transmembrane region" description="Helical" evidence="8">
    <location>
        <begin position="431"/>
        <end position="457"/>
    </location>
</feature>
<feature type="transmembrane region" description="Helical" evidence="8">
    <location>
        <begin position="76"/>
        <end position="99"/>
    </location>
</feature>
<evidence type="ECO:0000259" key="9">
    <source>
        <dbReference type="PROSITE" id="PS50850"/>
    </source>
</evidence>
<feature type="domain" description="Major facilitator superfamily (MFS) profile" evidence="9">
    <location>
        <begin position="77"/>
        <end position="566"/>
    </location>
</feature>
<evidence type="ECO:0000256" key="5">
    <source>
        <dbReference type="ARBA" id="ARBA00022989"/>
    </source>
</evidence>
<accession>A0A2B7XYL5</accession>
<feature type="region of interest" description="Disordered" evidence="7">
    <location>
        <begin position="1"/>
        <end position="57"/>
    </location>
</feature>
<comment type="subcellular location">
    <subcellularLocation>
        <location evidence="1">Endomembrane system</location>
        <topology evidence="1">Multi-pass membrane protein</topology>
    </subcellularLocation>
</comment>
<proteinExistence type="inferred from homology"/>
<dbReference type="AlphaFoldDB" id="A0A2B7XYL5"/>
<feature type="transmembrane region" description="Helical" evidence="8">
    <location>
        <begin position="292"/>
        <end position="316"/>
    </location>
</feature>
<dbReference type="OrthoDB" id="3437016at2759"/>
<feature type="transmembrane region" description="Helical" evidence="8">
    <location>
        <begin position="111"/>
        <end position="130"/>
    </location>
</feature>
<keyword evidence="4 8" id="KW-0812">Transmembrane</keyword>
<feature type="transmembrane region" description="Helical" evidence="8">
    <location>
        <begin position="167"/>
        <end position="187"/>
    </location>
</feature>
<protein>
    <recommendedName>
        <fullName evidence="9">Major facilitator superfamily (MFS) profile domain-containing protein</fullName>
    </recommendedName>
</protein>
<evidence type="ECO:0000313" key="11">
    <source>
        <dbReference type="Proteomes" id="UP000224634"/>
    </source>
</evidence>
<dbReference type="SUPFAM" id="SSF103473">
    <property type="entry name" value="MFS general substrate transporter"/>
    <property type="match status" value="1"/>
</dbReference>
<dbReference type="InterPro" id="IPR011701">
    <property type="entry name" value="MFS"/>
</dbReference>
<dbReference type="GO" id="GO:0046943">
    <property type="term" value="F:carboxylic acid transmembrane transporter activity"/>
    <property type="evidence" value="ECO:0007669"/>
    <property type="project" value="UniProtKB-ARBA"/>
</dbReference>
<dbReference type="Gene3D" id="1.20.1250.20">
    <property type="entry name" value="MFS general substrate transporter like domains"/>
    <property type="match status" value="1"/>
</dbReference>
<evidence type="ECO:0000313" key="10">
    <source>
        <dbReference type="EMBL" id="PGH13873.1"/>
    </source>
</evidence>
<dbReference type="EMBL" id="PDNA01000099">
    <property type="protein sequence ID" value="PGH13873.1"/>
    <property type="molecule type" value="Genomic_DNA"/>
</dbReference>
<organism evidence="10 11">
    <name type="scientific">Polytolypa hystricis (strain UAMH7299)</name>
    <dbReference type="NCBI Taxonomy" id="1447883"/>
    <lineage>
        <taxon>Eukaryota</taxon>
        <taxon>Fungi</taxon>
        <taxon>Dikarya</taxon>
        <taxon>Ascomycota</taxon>
        <taxon>Pezizomycotina</taxon>
        <taxon>Eurotiomycetes</taxon>
        <taxon>Eurotiomycetidae</taxon>
        <taxon>Onygenales</taxon>
        <taxon>Onygenales incertae sedis</taxon>
        <taxon>Polytolypa</taxon>
    </lineage>
</organism>
<dbReference type="GO" id="GO:0000329">
    <property type="term" value="C:fungal-type vacuole membrane"/>
    <property type="evidence" value="ECO:0007669"/>
    <property type="project" value="TreeGrafter"/>
</dbReference>
<dbReference type="PROSITE" id="PS50850">
    <property type="entry name" value="MFS"/>
    <property type="match status" value="1"/>
</dbReference>
<evidence type="ECO:0000256" key="3">
    <source>
        <dbReference type="ARBA" id="ARBA00022448"/>
    </source>
</evidence>
<evidence type="ECO:0000256" key="4">
    <source>
        <dbReference type="ARBA" id="ARBA00022692"/>
    </source>
</evidence>